<evidence type="ECO:0008006" key="6">
    <source>
        <dbReference type="Google" id="ProtNLM"/>
    </source>
</evidence>
<feature type="domain" description="Alcohol dehydrogenase-like C-terminal" evidence="2">
    <location>
        <begin position="299"/>
        <end position="375"/>
    </location>
</feature>
<dbReference type="InterPro" id="IPR045010">
    <property type="entry name" value="MDR_fam"/>
</dbReference>
<dbReference type="Proteomes" id="UP000326396">
    <property type="component" value="Linkage Group LG12"/>
</dbReference>
<accession>A0A5N6PJK8</accession>
<reference evidence="4 5" key="1">
    <citation type="submission" date="2019-05" db="EMBL/GenBank/DDBJ databases">
        <title>Mikania micrantha, genome provides insights into the molecular mechanism of rapid growth.</title>
        <authorList>
            <person name="Liu B."/>
        </authorList>
    </citation>
    <scope>NUCLEOTIDE SEQUENCE [LARGE SCALE GENOMIC DNA]</scope>
    <source>
        <strain evidence="4">NLD-2019</strain>
        <tissue evidence="4">Leaf</tissue>
    </source>
</reference>
<keyword evidence="1" id="KW-0560">Oxidoreductase</keyword>
<evidence type="ECO:0000313" key="4">
    <source>
        <dbReference type="EMBL" id="KAD6454607.1"/>
    </source>
</evidence>
<organism evidence="4 5">
    <name type="scientific">Mikania micrantha</name>
    <name type="common">bitter vine</name>
    <dbReference type="NCBI Taxonomy" id="192012"/>
    <lineage>
        <taxon>Eukaryota</taxon>
        <taxon>Viridiplantae</taxon>
        <taxon>Streptophyta</taxon>
        <taxon>Embryophyta</taxon>
        <taxon>Tracheophyta</taxon>
        <taxon>Spermatophyta</taxon>
        <taxon>Magnoliopsida</taxon>
        <taxon>eudicotyledons</taxon>
        <taxon>Gunneridae</taxon>
        <taxon>Pentapetalae</taxon>
        <taxon>asterids</taxon>
        <taxon>campanulids</taxon>
        <taxon>Asterales</taxon>
        <taxon>Asteraceae</taxon>
        <taxon>Asteroideae</taxon>
        <taxon>Heliantheae alliance</taxon>
        <taxon>Eupatorieae</taxon>
        <taxon>Mikania</taxon>
    </lineage>
</organism>
<dbReference type="Gene3D" id="3.90.180.10">
    <property type="entry name" value="Medium-chain alcohol dehydrogenases, catalytic domain"/>
    <property type="match status" value="1"/>
</dbReference>
<dbReference type="FunFam" id="3.40.50.720:FF:000121">
    <property type="entry name" value="Prostaglandin reductase 2"/>
    <property type="match status" value="1"/>
</dbReference>
<dbReference type="AlphaFoldDB" id="A0A5N6PJK8"/>
<evidence type="ECO:0000313" key="5">
    <source>
        <dbReference type="Proteomes" id="UP000326396"/>
    </source>
</evidence>
<feature type="domain" description="Oxidoreductase N-terminal" evidence="3">
    <location>
        <begin position="17"/>
        <end position="63"/>
    </location>
</feature>
<dbReference type="PANTHER" id="PTHR43205">
    <property type="entry name" value="PROSTAGLANDIN REDUCTASE"/>
    <property type="match status" value="1"/>
</dbReference>
<comment type="caution">
    <text evidence="4">The sequence shown here is derived from an EMBL/GenBank/DDBJ whole genome shotgun (WGS) entry which is preliminary data.</text>
</comment>
<gene>
    <name evidence="4" type="ORF">E3N88_09313</name>
</gene>
<evidence type="ECO:0000259" key="2">
    <source>
        <dbReference type="Pfam" id="PF00107"/>
    </source>
</evidence>
<feature type="domain" description="Alcohol dehydrogenase-like C-terminal" evidence="2">
    <location>
        <begin position="111"/>
        <end position="238"/>
    </location>
</feature>
<proteinExistence type="predicted"/>
<dbReference type="InterPro" id="IPR041694">
    <property type="entry name" value="ADH_N_2"/>
</dbReference>
<dbReference type="OrthoDB" id="809632at2759"/>
<dbReference type="InterPro" id="IPR036291">
    <property type="entry name" value="NAD(P)-bd_dom_sf"/>
</dbReference>
<dbReference type="EMBL" id="SZYD01000004">
    <property type="protein sequence ID" value="KAD6454607.1"/>
    <property type="molecule type" value="Genomic_DNA"/>
</dbReference>
<dbReference type="SUPFAM" id="SSF50129">
    <property type="entry name" value="GroES-like"/>
    <property type="match status" value="1"/>
</dbReference>
<dbReference type="PANTHER" id="PTHR43205:SF85">
    <property type="entry name" value="OXIDOREDUCTASE"/>
    <property type="match status" value="1"/>
</dbReference>
<dbReference type="GO" id="GO:0016628">
    <property type="term" value="F:oxidoreductase activity, acting on the CH-CH group of donors, NAD or NADP as acceptor"/>
    <property type="evidence" value="ECO:0007669"/>
    <property type="project" value="InterPro"/>
</dbReference>
<dbReference type="SUPFAM" id="SSF51735">
    <property type="entry name" value="NAD(P)-binding Rossmann-fold domains"/>
    <property type="match status" value="2"/>
</dbReference>
<dbReference type="InterPro" id="IPR011032">
    <property type="entry name" value="GroES-like_sf"/>
</dbReference>
<dbReference type="InterPro" id="IPR013149">
    <property type="entry name" value="ADH-like_C"/>
</dbReference>
<evidence type="ECO:0000259" key="3">
    <source>
        <dbReference type="Pfam" id="PF16884"/>
    </source>
</evidence>
<name>A0A5N6PJK8_9ASTR</name>
<dbReference type="Pfam" id="PF16884">
    <property type="entry name" value="ADH_N_2"/>
    <property type="match status" value="1"/>
</dbReference>
<evidence type="ECO:0000256" key="1">
    <source>
        <dbReference type="ARBA" id="ARBA00023002"/>
    </source>
</evidence>
<keyword evidence="5" id="KW-1185">Reference proteome</keyword>
<dbReference type="Gene3D" id="3.40.50.720">
    <property type="entry name" value="NAD(P)-binding Rossmann-like Domain"/>
    <property type="match status" value="2"/>
</dbReference>
<protein>
    <recommendedName>
        <fullName evidence="6">Enoyl reductase (ER) domain-containing protein</fullName>
    </recommendedName>
</protein>
<sequence>MKTTCASQKASDFGTGISPGKVIDAFGVGKVVASANPKFEKDDYVVGLISWGEYSVSHGFFLNKLDPMGFPLSYHVGLLGFSGLTAYAGFFEICKPKKGEKVFVSAASGSVGNLVGQYAKLFGCYVVGCAGTADKVKILKEKLQFDEVFNYKEESDLNFTLQRYFPEGIDIYFDNVGGEMLEAAVSNMNLHGRVALCGIISEYTNAEKRATPDLLNVIYKRITIKGFLSGDYMSLFPEFVTKTVDYLHSGQIHVLEDISIGLESVPSAFVGIFRGDNVGKRIVQVSHDTITMKFKDLSAQYFPEGIDIYFDNVGGEMLEAAISNMNLHGRVALCGIISEYNNAEKRATPDLLNFIYKRITIKGFLSGDYMSLFPEFVTKTVDYLHSGQIHVLEDISIGLESVLSAFVGIFRGDNVGKRIVQVSHG</sequence>
<dbReference type="Pfam" id="PF00107">
    <property type="entry name" value="ADH_zinc_N"/>
    <property type="match status" value="2"/>
</dbReference>